<organism evidence="2 3">
    <name type="scientific">Leptomonas seymouri</name>
    <dbReference type="NCBI Taxonomy" id="5684"/>
    <lineage>
        <taxon>Eukaryota</taxon>
        <taxon>Discoba</taxon>
        <taxon>Euglenozoa</taxon>
        <taxon>Kinetoplastea</taxon>
        <taxon>Metakinetoplastina</taxon>
        <taxon>Trypanosomatida</taxon>
        <taxon>Trypanosomatidae</taxon>
        <taxon>Leishmaniinae</taxon>
        <taxon>Leptomonas</taxon>
    </lineage>
</organism>
<evidence type="ECO:0000313" key="2">
    <source>
        <dbReference type="EMBL" id="KPI88317.1"/>
    </source>
</evidence>
<dbReference type="OMA" id="HRKYRID"/>
<name>A0A0N0P7G9_LEPSE</name>
<dbReference type="OrthoDB" id="273371at2759"/>
<comment type="caution">
    <text evidence="2">The sequence shown here is derived from an EMBL/GenBank/DDBJ whole genome shotgun (WGS) entry which is preliminary data.</text>
</comment>
<evidence type="ECO:0000256" key="1">
    <source>
        <dbReference type="SAM" id="MobiDB-lite"/>
    </source>
</evidence>
<evidence type="ECO:0000313" key="3">
    <source>
        <dbReference type="Proteomes" id="UP000038009"/>
    </source>
</evidence>
<protein>
    <submittedName>
        <fullName evidence="2">Uncharacterized protein</fullName>
    </submittedName>
</protein>
<sequence length="262" mass="28220">MKRKVNVVEAAPPPTCTSIGPEDMVLVACASGETYLIERNCALLSLPCRETLLMWESSIRRLANQSRNEQSTNVLVTPIDAVVVGFPISSGGPGDRGGGVRVVAGTTENINMTIPYMSAWDFDGDQPPTKSPLEARVQHLPILTVAERYQQRVDAITPSKMERPSSSKSPSSHGERKGVMVVPKPISPLAPLEGEDGSLLYPVIQLPYATHSLVESSLVYACKKYKMDMDGDKMPAESVPSVNAIATGEQWQMIAAAVLTGI</sequence>
<dbReference type="EMBL" id="LJSK01000055">
    <property type="protein sequence ID" value="KPI88317.1"/>
    <property type="molecule type" value="Genomic_DNA"/>
</dbReference>
<dbReference type="AlphaFoldDB" id="A0A0N0P7G9"/>
<proteinExistence type="predicted"/>
<keyword evidence="3" id="KW-1185">Reference proteome</keyword>
<reference evidence="2 3" key="1">
    <citation type="journal article" date="2015" name="PLoS Pathog.">
        <title>Leptomonas seymouri: Adaptations to the Dixenous Life Cycle Analyzed by Genome Sequencing, Transcriptome Profiling and Co-infection with Leishmania donovani.</title>
        <authorList>
            <person name="Kraeva N."/>
            <person name="Butenko A."/>
            <person name="Hlavacova J."/>
            <person name="Kostygov A."/>
            <person name="Myskova J."/>
            <person name="Grybchuk D."/>
            <person name="Lestinova T."/>
            <person name="Votypka J."/>
            <person name="Volf P."/>
            <person name="Opperdoes F."/>
            <person name="Flegontov P."/>
            <person name="Lukes J."/>
            <person name="Yurchenko V."/>
        </authorList>
    </citation>
    <scope>NUCLEOTIDE SEQUENCE [LARGE SCALE GENOMIC DNA]</scope>
    <source>
        <strain evidence="2 3">ATCC 30220</strain>
    </source>
</reference>
<feature type="region of interest" description="Disordered" evidence="1">
    <location>
        <begin position="157"/>
        <end position="178"/>
    </location>
</feature>
<dbReference type="Proteomes" id="UP000038009">
    <property type="component" value="Unassembled WGS sequence"/>
</dbReference>
<dbReference type="VEuPathDB" id="TriTrypDB:Lsey_0055_0300"/>
<gene>
    <name evidence="2" type="ORF">ABL78_2616</name>
</gene>
<accession>A0A0N0P7G9</accession>